<dbReference type="Gene3D" id="3.30.420.40">
    <property type="match status" value="2"/>
</dbReference>
<dbReference type="CDD" id="cd23763">
    <property type="entry name" value="ASKHA_ATPase_ROK"/>
    <property type="match status" value="1"/>
</dbReference>
<comment type="function">
    <text evidence="1">Transcriptional repressor of xylose-utilizing enzymes.</text>
</comment>
<evidence type="ECO:0000256" key="1">
    <source>
        <dbReference type="ARBA" id="ARBA00002486"/>
    </source>
</evidence>
<comment type="similarity">
    <text evidence="2">Belongs to the ROK (NagC/XylR) family.</text>
</comment>
<dbReference type="OrthoDB" id="6501901at2"/>
<gene>
    <name evidence="4" type="ORF">SG0102_27160</name>
</gene>
<protein>
    <recommendedName>
        <fullName evidence="6">Transcriptional regulator</fullName>
    </recommendedName>
</protein>
<dbReference type="InParanoid" id="A0A3G9JBK0"/>
<dbReference type="InterPro" id="IPR036390">
    <property type="entry name" value="WH_DNA-bd_sf"/>
</dbReference>
<dbReference type="PANTHER" id="PTHR18964">
    <property type="entry name" value="ROK (REPRESSOR, ORF, KINASE) FAMILY"/>
    <property type="match status" value="1"/>
</dbReference>
<accession>A0A3G9JBK0</accession>
<sequence length="304" mass="34446">MYKNPKTALQTVLEQLYDGKIYTRDSLAKATGYAKFTVSKCLKRLISEGQVTEGKSERLNTYQINPDLFHVATIEMYHVQRYSFYEFKSFNLHHEVVADDFIEDMDERLDALINEIKKFLEKDPLIKTLGISVTAPVNNGTVFPGAISYMDNMNLKALLEARFPIKAAIENDANAAVIGYISEHGDIDDAVLIYQPNNIDIGVGIIINKQLYKGRNGMTGELKYYHTNEMGNAVTYLKDSLQRVILLLNPEKVLIHSLVLDHLEFVHHLENIPEVMQPDVEVIKNIGTYFDAGLITLAIQAYLN</sequence>
<dbReference type="AlphaFoldDB" id="A0A3G9JBK0"/>
<dbReference type="GO" id="GO:0042732">
    <property type="term" value="P:D-xylose metabolic process"/>
    <property type="evidence" value="ECO:0007669"/>
    <property type="project" value="UniProtKB-KW"/>
</dbReference>
<dbReference type="KEGG" id="ebm:SG0102_27160"/>
<keyword evidence="3" id="KW-0859">Xylose metabolism</keyword>
<dbReference type="InterPro" id="IPR036388">
    <property type="entry name" value="WH-like_DNA-bd_sf"/>
</dbReference>
<dbReference type="Proteomes" id="UP000268059">
    <property type="component" value="Chromosome"/>
</dbReference>
<keyword evidence="5" id="KW-1185">Reference proteome</keyword>
<dbReference type="InterPro" id="IPR000600">
    <property type="entry name" value="ROK"/>
</dbReference>
<evidence type="ECO:0000256" key="3">
    <source>
        <dbReference type="ARBA" id="ARBA00022629"/>
    </source>
</evidence>
<evidence type="ECO:0008006" key="6">
    <source>
        <dbReference type="Google" id="ProtNLM"/>
    </source>
</evidence>
<keyword evidence="3" id="KW-0119">Carbohydrate metabolism</keyword>
<dbReference type="EMBL" id="AP019309">
    <property type="protein sequence ID" value="BBH27782.1"/>
    <property type="molecule type" value="Genomic_DNA"/>
</dbReference>
<dbReference type="RefSeq" id="WP_125120479.1">
    <property type="nucleotide sequence ID" value="NZ_AP019309.1"/>
</dbReference>
<evidence type="ECO:0000313" key="4">
    <source>
        <dbReference type="EMBL" id="BBH27782.1"/>
    </source>
</evidence>
<dbReference type="PANTHER" id="PTHR18964:SF170">
    <property type="entry name" value="SUGAR KINASE"/>
    <property type="match status" value="1"/>
</dbReference>
<evidence type="ECO:0000313" key="5">
    <source>
        <dbReference type="Proteomes" id="UP000268059"/>
    </source>
</evidence>
<proteinExistence type="inferred from homology"/>
<dbReference type="SUPFAM" id="SSF53067">
    <property type="entry name" value="Actin-like ATPase domain"/>
    <property type="match status" value="1"/>
</dbReference>
<reference evidence="4 5" key="1">
    <citation type="submission" date="2018-11" db="EMBL/GenBank/DDBJ databases">
        <title>Novel Erysipelotrichaceae bacterium isolated from small intestine of a swine.</title>
        <authorList>
            <person name="Kim J.S."/>
            <person name="Choe H."/>
            <person name="Lee Y.R."/>
            <person name="Kim K.M."/>
            <person name="Park D.S."/>
        </authorList>
    </citation>
    <scope>NUCLEOTIDE SEQUENCE [LARGE SCALE GENOMIC DNA]</scope>
    <source>
        <strain evidence="4 5">SG0102</strain>
    </source>
</reference>
<dbReference type="SUPFAM" id="SSF46785">
    <property type="entry name" value="Winged helix' DNA-binding domain"/>
    <property type="match status" value="1"/>
</dbReference>
<dbReference type="Gene3D" id="1.10.10.10">
    <property type="entry name" value="Winged helix-like DNA-binding domain superfamily/Winged helix DNA-binding domain"/>
    <property type="match status" value="1"/>
</dbReference>
<evidence type="ECO:0000256" key="2">
    <source>
        <dbReference type="ARBA" id="ARBA00006479"/>
    </source>
</evidence>
<dbReference type="Pfam" id="PF00480">
    <property type="entry name" value="ROK"/>
    <property type="match status" value="1"/>
</dbReference>
<organism evidence="4 5">
    <name type="scientific">Intestinibaculum porci</name>
    <dbReference type="NCBI Taxonomy" id="2487118"/>
    <lineage>
        <taxon>Bacteria</taxon>
        <taxon>Bacillati</taxon>
        <taxon>Bacillota</taxon>
        <taxon>Erysipelotrichia</taxon>
        <taxon>Erysipelotrichales</taxon>
        <taxon>Erysipelotrichaceae</taxon>
        <taxon>Intestinibaculum</taxon>
    </lineage>
</organism>
<dbReference type="InterPro" id="IPR043129">
    <property type="entry name" value="ATPase_NBD"/>
</dbReference>
<name>A0A3G9JBK0_9FIRM</name>